<dbReference type="Gene3D" id="2.40.70.10">
    <property type="entry name" value="Acid Proteases"/>
    <property type="match status" value="1"/>
</dbReference>
<dbReference type="HOGENOM" id="CLU_1012863_0_0_1"/>
<dbReference type="InterPro" id="IPR021109">
    <property type="entry name" value="Peptidase_aspartic_dom_sf"/>
</dbReference>
<proteinExistence type="predicted"/>
<feature type="region of interest" description="Disordered" evidence="1">
    <location>
        <begin position="1"/>
        <end position="23"/>
    </location>
</feature>
<evidence type="ECO:0000313" key="2">
    <source>
        <dbReference type="EMBL" id="EFX68423.1"/>
    </source>
</evidence>
<reference evidence="2 3" key="1">
    <citation type="journal article" date="2011" name="Science">
        <title>The ecoresponsive genome of Daphnia pulex.</title>
        <authorList>
            <person name="Colbourne J.K."/>
            <person name="Pfrender M.E."/>
            <person name="Gilbert D."/>
            <person name="Thomas W.K."/>
            <person name="Tucker A."/>
            <person name="Oakley T.H."/>
            <person name="Tokishita S."/>
            <person name="Aerts A."/>
            <person name="Arnold G.J."/>
            <person name="Basu M.K."/>
            <person name="Bauer D.J."/>
            <person name="Caceres C.E."/>
            <person name="Carmel L."/>
            <person name="Casola C."/>
            <person name="Choi J.H."/>
            <person name="Detter J.C."/>
            <person name="Dong Q."/>
            <person name="Dusheyko S."/>
            <person name="Eads B.D."/>
            <person name="Frohlich T."/>
            <person name="Geiler-Samerotte K.A."/>
            <person name="Gerlach D."/>
            <person name="Hatcher P."/>
            <person name="Jogdeo S."/>
            <person name="Krijgsveld J."/>
            <person name="Kriventseva E.V."/>
            <person name="Kultz D."/>
            <person name="Laforsch C."/>
            <person name="Lindquist E."/>
            <person name="Lopez J."/>
            <person name="Manak J.R."/>
            <person name="Muller J."/>
            <person name="Pangilinan J."/>
            <person name="Patwardhan R.P."/>
            <person name="Pitluck S."/>
            <person name="Pritham E.J."/>
            <person name="Rechtsteiner A."/>
            <person name="Rho M."/>
            <person name="Rogozin I.B."/>
            <person name="Sakarya O."/>
            <person name="Salamov A."/>
            <person name="Schaack S."/>
            <person name="Shapiro H."/>
            <person name="Shiga Y."/>
            <person name="Skalitzky C."/>
            <person name="Smith Z."/>
            <person name="Souvorov A."/>
            <person name="Sung W."/>
            <person name="Tang Z."/>
            <person name="Tsuchiya D."/>
            <person name="Tu H."/>
            <person name="Vos H."/>
            <person name="Wang M."/>
            <person name="Wolf Y.I."/>
            <person name="Yamagata H."/>
            <person name="Yamada T."/>
            <person name="Ye Y."/>
            <person name="Shaw J.R."/>
            <person name="Andrews J."/>
            <person name="Crease T.J."/>
            <person name="Tang H."/>
            <person name="Lucas S.M."/>
            <person name="Robertson H.M."/>
            <person name="Bork P."/>
            <person name="Koonin E.V."/>
            <person name="Zdobnov E.M."/>
            <person name="Grigoriev I.V."/>
            <person name="Lynch M."/>
            <person name="Boore J.L."/>
        </authorList>
    </citation>
    <scope>NUCLEOTIDE SEQUENCE [LARGE SCALE GENOMIC DNA]</scope>
</reference>
<dbReference type="KEGG" id="dpx:DAPPUDRAFT_114574"/>
<protein>
    <submittedName>
        <fullName evidence="2">Uncharacterized protein</fullName>
    </submittedName>
</protein>
<dbReference type="Proteomes" id="UP000000305">
    <property type="component" value="Unassembled WGS sequence"/>
</dbReference>
<sequence length="275" mass="31045">MPQSMSSGTIVTGRGVGRKKQEEDGLDFAETVNREANACNWDEEQKIHLAQGALRESAAEWRWLHEADVPRDWAGWSTALCAAFRKLYTFVEWENMVKRRVQLENETGQQYALMKTKLFRHCPYPMTIHISSRWDCPLIKKGNWTETDKAGTVPVLAVNSLEVPTRRPTIEVTGIGVVRAMVDSGISVSVVKHSAVQPIKSPIKPTTSTPKMADERFTETIGKVDVTVWWNTNSRKLKLSVLEEFSSDLIIGVNWIRSVGGSSCAHQSLNWRYNQ</sequence>
<dbReference type="EMBL" id="GL732656">
    <property type="protein sequence ID" value="EFX68423.1"/>
    <property type="molecule type" value="Genomic_DNA"/>
</dbReference>
<dbReference type="OrthoDB" id="8061569at2759"/>
<organism evidence="2 3">
    <name type="scientific">Daphnia pulex</name>
    <name type="common">Water flea</name>
    <dbReference type="NCBI Taxonomy" id="6669"/>
    <lineage>
        <taxon>Eukaryota</taxon>
        <taxon>Metazoa</taxon>
        <taxon>Ecdysozoa</taxon>
        <taxon>Arthropoda</taxon>
        <taxon>Crustacea</taxon>
        <taxon>Branchiopoda</taxon>
        <taxon>Diplostraca</taxon>
        <taxon>Cladocera</taxon>
        <taxon>Anomopoda</taxon>
        <taxon>Daphniidae</taxon>
        <taxon>Daphnia</taxon>
    </lineage>
</organism>
<gene>
    <name evidence="2" type="ORF">DAPPUDRAFT_114574</name>
</gene>
<feature type="compositionally biased region" description="Polar residues" evidence="1">
    <location>
        <begin position="1"/>
        <end position="10"/>
    </location>
</feature>
<name>E9HIL3_DAPPU</name>
<keyword evidence="3" id="KW-1185">Reference proteome</keyword>
<dbReference type="CDD" id="cd00303">
    <property type="entry name" value="retropepsin_like"/>
    <property type="match status" value="1"/>
</dbReference>
<evidence type="ECO:0000313" key="3">
    <source>
        <dbReference type="Proteomes" id="UP000000305"/>
    </source>
</evidence>
<dbReference type="AlphaFoldDB" id="E9HIL3"/>
<accession>E9HIL3</accession>
<evidence type="ECO:0000256" key="1">
    <source>
        <dbReference type="SAM" id="MobiDB-lite"/>
    </source>
</evidence>
<dbReference type="PhylomeDB" id="E9HIL3"/>
<dbReference type="InParanoid" id="E9HIL3"/>